<dbReference type="AlphaFoldDB" id="A0A9N9EAI1"/>
<dbReference type="Proteomes" id="UP000789375">
    <property type="component" value="Unassembled WGS sequence"/>
</dbReference>
<comment type="caution">
    <text evidence="1">The sequence shown here is derived from an EMBL/GenBank/DDBJ whole genome shotgun (WGS) entry which is preliminary data.</text>
</comment>
<name>A0A9N9EAI1_FUNMO</name>
<organism evidence="1 2">
    <name type="scientific">Funneliformis mosseae</name>
    <name type="common">Endomycorrhizal fungus</name>
    <name type="synonym">Glomus mosseae</name>
    <dbReference type="NCBI Taxonomy" id="27381"/>
    <lineage>
        <taxon>Eukaryota</taxon>
        <taxon>Fungi</taxon>
        <taxon>Fungi incertae sedis</taxon>
        <taxon>Mucoromycota</taxon>
        <taxon>Glomeromycotina</taxon>
        <taxon>Glomeromycetes</taxon>
        <taxon>Glomerales</taxon>
        <taxon>Glomeraceae</taxon>
        <taxon>Funneliformis</taxon>
    </lineage>
</organism>
<keyword evidence="2" id="KW-1185">Reference proteome</keyword>
<sequence length="164" mass="18651">MDYFRRNVLPSRLVTRQVKFLQPQKLALRNSNPVLFQSSKSYTNSTFNFLLNTPFDESTSSSNLNRYLGKIGKGFVIRLPTAIYAKLVVAGIVSLESVETHAMNVFSITQWKRIASREVEQDKDNGIQGGMGVIYVDVPSDFEDLYLKKIFLSQNIETKNLGYN</sequence>
<proteinExistence type="predicted"/>
<evidence type="ECO:0000313" key="1">
    <source>
        <dbReference type="EMBL" id="CAG8666105.1"/>
    </source>
</evidence>
<reference evidence="1" key="1">
    <citation type="submission" date="2021-06" db="EMBL/GenBank/DDBJ databases">
        <authorList>
            <person name="Kallberg Y."/>
            <person name="Tangrot J."/>
            <person name="Rosling A."/>
        </authorList>
    </citation>
    <scope>NUCLEOTIDE SEQUENCE</scope>
    <source>
        <strain evidence="1">87-6 pot B 2015</strain>
    </source>
</reference>
<protein>
    <submittedName>
        <fullName evidence="1">3890_t:CDS:1</fullName>
    </submittedName>
</protein>
<accession>A0A9N9EAI1</accession>
<evidence type="ECO:0000313" key="2">
    <source>
        <dbReference type="Proteomes" id="UP000789375"/>
    </source>
</evidence>
<dbReference type="EMBL" id="CAJVPP010005506">
    <property type="protein sequence ID" value="CAG8666105.1"/>
    <property type="molecule type" value="Genomic_DNA"/>
</dbReference>
<gene>
    <name evidence="1" type="ORF">FMOSSE_LOCUS12176</name>
</gene>